<dbReference type="GO" id="GO:0003676">
    <property type="term" value="F:nucleic acid binding"/>
    <property type="evidence" value="ECO:0007669"/>
    <property type="project" value="InterPro"/>
</dbReference>
<dbReference type="Proteomes" id="UP000886998">
    <property type="component" value="Unassembled WGS sequence"/>
</dbReference>
<accession>A0A8X6X7E9</accession>
<protein>
    <submittedName>
        <fullName evidence="1">Uncharacterized protein</fullName>
    </submittedName>
</protein>
<evidence type="ECO:0000313" key="1">
    <source>
        <dbReference type="EMBL" id="GFY48443.1"/>
    </source>
</evidence>
<dbReference type="InterPro" id="IPR036397">
    <property type="entry name" value="RNaseH_sf"/>
</dbReference>
<reference evidence="1" key="1">
    <citation type="submission" date="2020-08" db="EMBL/GenBank/DDBJ databases">
        <title>Multicomponent nature underlies the extraordinary mechanical properties of spider dragline silk.</title>
        <authorList>
            <person name="Kono N."/>
            <person name="Nakamura H."/>
            <person name="Mori M."/>
            <person name="Yoshida Y."/>
            <person name="Ohtoshi R."/>
            <person name="Malay A.D."/>
            <person name="Moran D.A.P."/>
            <person name="Tomita M."/>
            <person name="Numata K."/>
            <person name="Arakawa K."/>
        </authorList>
    </citation>
    <scope>NUCLEOTIDE SEQUENCE</scope>
</reference>
<comment type="caution">
    <text evidence="1">The sequence shown here is derived from an EMBL/GenBank/DDBJ whole genome shotgun (WGS) entry which is preliminary data.</text>
</comment>
<sequence>MEIDYISGASFQCPVMWTTYSRKPDQRYVQQQRFEGSVAHRNLLTFGGNRHGERALNMGTSCSNGEATFKAPGKLCCITIASAKQCLYKSEPAKQILKPNLHPQKILITVWRTNKSVAYYEFLPRDQTINMDVYHRQLNECLRKLLASNNQHWSISQVPYSYMMELDSVASKRFRSWGMSFCGTHLIPQFDRCVRDKQFPKQDALI</sequence>
<dbReference type="AlphaFoldDB" id="A0A8X6X7E9"/>
<dbReference type="Pfam" id="PF01359">
    <property type="entry name" value="Transposase_1"/>
    <property type="match status" value="1"/>
</dbReference>
<evidence type="ECO:0000313" key="2">
    <source>
        <dbReference type="Proteomes" id="UP000886998"/>
    </source>
</evidence>
<dbReference type="OrthoDB" id="8024423at2759"/>
<name>A0A8X6X7E9_9ARAC</name>
<dbReference type="EMBL" id="BMAV01006458">
    <property type="protein sequence ID" value="GFY48443.1"/>
    <property type="molecule type" value="Genomic_DNA"/>
</dbReference>
<dbReference type="InterPro" id="IPR001888">
    <property type="entry name" value="Transposase_1"/>
</dbReference>
<dbReference type="Gene3D" id="3.30.420.10">
    <property type="entry name" value="Ribonuclease H-like superfamily/Ribonuclease H"/>
    <property type="match status" value="1"/>
</dbReference>
<proteinExistence type="predicted"/>
<organism evidence="1 2">
    <name type="scientific">Trichonephila inaurata madagascariensis</name>
    <dbReference type="NCBI Taxonomy" id="2747483"/>
    <lineage>
        <taxon>Eukaryota</taxon>
        <taxon>Metazoa</taxon>
        <taxon>Ecdysozoa</taxon>
        <taxon>Arthropoda</taxon>
        <taxon>Chelicerata</taxon>
        <taxon>Arachnida</taxon>
        <taxon>Araneae</taxon>
        <taxon>Araneomorphae</taxon>
        <taxon>Entelegynae</taxon>
        <taxon>Araneoidea</taxon>
        <taxon>Nephilidae</taxon>
        <taxon>Trichonephila</taxon>
        <taxon>Trichonephila inaurata</taxon>
    </lineage>
</organism>
<keyword evidence="2" id="KW-1185">Reference proteome</keyword>
<gene>
    <name evidence="1" type="ORF">TNIN_194211</name>
</gene>